<name>A0A445MYV5_9BACT</name>
<dbReference type="CDD" id="cd04878">
    <property type="entry name" value="ACT_AHAS"/>
    <property type="match status" value="1"/>
</dbReference>
<evidence type="ECO:0000256" key="4">
    <source>
        <dbReference type="ARBA" id="ARBA00011744"/>
    </source>
</evidence>
<comment type="pathway">
    <text evidence="1 8">Amino-acid biosynthesis; L-isoleucine biosynthesis; L-isoleucine from 2-oxobutanoate: step 1/4.</text>
</comment>
<comment type="catalytic activity">
    <reaction evidence="7 8">
        <text>2 pyruvate + H(+) = (2S)-2-acetolactate + CO2</text>
        <dbReference type="Rhea" id="RHEA:25249"/>
        <dbReference type="ChEBI" id="CHEBI:15361"/>
        <dbReference type="ChEBI" id="CHEBI:15378"/>
        <dbReference type="ChEBI" id="CHEBI:16526"/>
        <dbReference type="ChEBI" id="CHEBI:58476"/>
        <dbReference type="EC" id="2.2.1.6"/>
    </reaction>
</comment>
<evidence type="ECO:0000256" key="8">
    <source>
        <dbReference type="RuleBase" id="RU368092"/>
    </source>
</evidence>
<evidence type="ECO:0000256" key="2">
    <source>
        <dbReference type="ARBA" id="ARBA00005025"/>
    </source>
</evidence>
<evidence type="ECO:0000256" key="1">
    <source>
        <dbReference type="ARBA" id="ARBA00004974"/>
    </source>
</evidence>
<dbReference type="FunFam" id="3.30.70.260:FF:000001">
    <property type="entry name" value="Acetolactate synthase, small subunit"/>
    <property type="match status" value="1"/>
</dbReference>
<keyword evidence="8 10" id="KW-0808">Transferase</keyword>
<dbReference type="InterPro" id="IPR045865">
    <property type="entry name" value="ACT-like_dom_sf"/>
</dbReference>
<dbReference type="AlphaFoldDB" id="A0A445MYV5"/>
<comment type="function">
    <text evidence="8">Catalyzes the conversion of 2 pyruvate molecules into acetolactate in the first common step of the biosynthetic pathway of the branched-amino acids such as leucine, isoleucine, and valine.</text>
</comment>
<dbReference type="NCBIfam" id="TIGR00119">
    <property type="entry name" value="acolac_sm"/>
    <property type="match status" value="1"/>
</dbReference>
<evidence type="ECO:0000256" key="5">
    <source>
        <dbReference type="ARBA" id="ARBA00022605"/>
    </source>
</evidence>
<dbReference type="PANTHER" id="PTHR30239">
    <property type="entry name" value="ACETOLACTATE SYNTHASE SMALL SUBUNIT"/>
    <property type="match status" value="1"/>
</dbReference>
<dbReference type="Pfam" id="PF10369">
    <property type="entry name" value="ALS_ss_C"/>
    <property type="match status" value="1"/>
</dbReference>
<dbReference type="Pfam" id="PF22629">
    <property type="entry name" value="ACT_AHAS_ss"/>
    <property type="match status" value="1"/>
</dbReference>
<dbReference type="EMBL" id="OJIN01000157">
    <property type="protein sequence ID" value="SPD74542.1"/>
    <property type="molecule type" value="Genomic_DNA"/>
</dbReference>
<evidence type="ECO:0000313" key="10">
    <source>
        <dbReference type="EMBL" id="SPD74542.1"/>
    </source>
</evidence>
<dbReference type="FunFam" id="3.30.70.1150:FF:000001">
    <property type="entry name" value="Acetolactate synthase small subunit"/>
    <property type="match status" value="1"/>
</dbReference>
<comment type="pathway">
    <text evidence="2 8">Amino-acid biosynthesis; L-valine biosynthesis; L-valine from pyruvate: step 1/4.</text>
</comment>
<dbReference type="InterPro" id="IPR019455">
    <property type="entry name" value="Acetolactate_synth_ssu_C"/>
</dbReference>
<dbReference type="Gene3D" id="3.30.70.1150">
    <property type="entry name" value="ACT-like. Chain A, domain 2"/>
    <property type="match status" value="1"/>
</dbReference>
<dbReference type="Gene3D" id="3.30.70.260">
    <property type="match status" value="1"/>
</dbReference>
<dbReference type="EC" id="2.2.1.6" evidence="8"/>
<protein>
    <recommendedName>
        <fullName evidence="8">Acetolactate synthase small subunit</fullName>
        <shortName evidence="8">AHAS</shortName>
        <shortName evidence="8">ALS</shortName>
        <ecNumber evidence="8">2.2.1.6</ecNumber>
    </recommendedName>
    <alternativeName>
        <fullName evidence="8">Acetohydroxy-acid synthase small subunit</fullName>
    </alternativeName>
</protein>
<sequence length="173" mass="19169">MNSDKVEKHILSLMVENQPGVLARIAGLFSGRGFNIESLCVAETIDPDVSRITLVTVGDLAVTEQIKKQLNKLVNVIKVFDFTDTPHVHREMALLKIHARPETRAEILRMVDIFRSRVVDVGADYYTVEVTGDEDKITAFLNLLKPMGIKEIARTGAIALAREKTKGGQNGKN</sequence>
<gene>
    <name evidence="10" type="primary">ilvH</name>
    <name evidence="10" type="ORF">PITCH_A240013</name>
</gene>
<organism evidence="10">
    <name type="scientific">uncultured Desulfobacterium sp</name>
    <dbReference type="NCBI Taxonomy" id="201089"/>
    <lineage>
        <taxon>Bacteria</taxon>
        <taxon>Pseudomonadati</taxon>
        <taxon>Thermodesulfobacteriota</taxon>
        <taxon>Desulfobacteria</taxon>
        <taxon>Desulfobacterales</taxon>
        <taxon>Desulfobacteriaceae</taxon>
        <taxon>Desulfobacterium</taxon>
        <taxon>environmental samples</taxon>
    </lineage>
</organism>
<dbReference type="InterPro" id="IPR039557">
    <property type="entry name" value="AHAS_ACT"/>
</dbReference>
<keyword evidence="5 8" id="KW-0028">Amino-acid biosynthesis</keyword>
<evidence type="ECO:0000259" key="9">
    <source>
        <dbReference type="PROSITE" id="PS51671"/>
    </source>
</evidence>
<evidence type="ECO:0000256" key="7">
    <source>
        <dbReference type="ARBA" id="ARBA00048670"/>
    </source>
</evidence>
<comment type="similarity">
    <text evidence="3 8">Belongs to the acetolactate synthase small subunit family.</text>
</comment>
<dbReference type="GO" id="GO:0009097">
    <property type="term" value="P:isoleucine biosynthetic process"/>
    <property type="evidence" value="ECO:0007669"/>
    <property type="project" value="UniProtKB-UniRule"/>
</dbReference>
<dbReference type="InterPro" id="IPR004789">
    <property type="entry name" value="Acetalactate_synth_ssu"/>
</dbReference>
<accession>A0A445MYV5</accession>
<reference evidence="10" key="1">
    <citation type="submission" date="2018-01" db="EMBL/GenBank/DDBJ databases">
        <authorList>
            <person name="Regsiter A."/>
            <person name="William W."/>
        </authorList>
    </citation>
    <scope>NUCLEOTIDE SEQUENCE</scope>
    <source>
        <strain evidence="10">TRIP AH-1</strain>
    </source>
</reference>
<dbReference type="GO" id="GO:0003984">
    <property type="term" value="F:acetolactate synthase activity"/>
    <property type="evidence" value="ECO:0007669"/>
    <property type="project" value="UniProtKB-UniRule"/>
</dbReference>
<dbReference type="GO" id="GO:1990610">
    <property type="term" value="F:acetolactate synthase regulator activity"/>
    <property type="evidence" value="ECO:0007669"/>
    <property type="project" value="UniProtKB-UniRule"/>
</dbReference>
<dbReference type="GO" id="GO:0005829">
    <property type="term" value="C:cytosol"/>
    <property type="evidence" value="ECO:0007669"/>
    <property type="project" value="TreeGrafter"/>
</dbReference>
<dbReference type="InterPro" id="IPR054480">
    <property type="entry name" value="AHAS_small-like_ACT"/>
</dbReference>
<evidence type="ECO:0000256" key="6">
    <source>
        <dbReference type="ARBA" id="ARBA00023304"/>
    </source>
</evidence>
<dbReference type="UniPathway" id="UPA00049">
    <property type="reaction ID" value="UER00059"/>
</dbReference>
<dbReference type="PANTHER" id="PTHR30239:SF0">
    <property type="entry name" value="ACETOLACTATE SYNTHASE SMALL SUBUNIT 1, CHLOROPLASTIC"/>
    <property type="match status" value="1"/>
</dbReference>
<dbReference type="PROSITE" id="PS51671">
    <property type="entry name" value="ACT"/>
    <property type="match status" value="1"/>
</dbReference>
<keyword evidence="6 8" id="KW-0100">Branched-chain amino acid biosynthesis</keyword>
<dbReference type="InterPro" id="IPR002912">
    <property type="entry name" value="ACT_dom"/>
</dbReference>
<dbReference type="NCBIfam" id="NF008864">
    <property type="entry name" value="PRK11895.1"/>
    <property type="match status" value="1"/>
</dbReference>
<evidence type="ECO:0000256" key="3">
    <source>
        <dbReference type="ARBA" id="ARBA00006341"/>
    </source>
</evidence>
<dbReference type="UniPathway" id="UPA00047">
    <property type="reaction ID" value="UER00055"/>
</dbReference>
<dbReference type="GO" id="GO:0009099">
    <property type="term" value="P:L-valine biosynthetic process"/>
    <property type="evidence" value="ECO:0007669"/>
    <property type="project" value="UniProtKB-UniRule"/>
</dbReference>
<feature type="domain" description="ACT" evidence="9">
    <location>
        <begin position="10"/>
        <end position="84"/>
    </location>
</feature>
<proteinExistence type="inferred from homology"/>
<dbReference type="SUPFAM" id="SSF55021">
    <property type="entry name" value="ACT-like"/>
    <property type="match status" value="2"/>
</dbReference>
<comment type="subunit">
    <text evidence="4 8">Dimer of large and small chains.</text>
</comment>
<dbReference type="InterPro" id="IPR027271">
    <property type="entry name" value="Acetolactate_synth/TF_NikR_C"/>
</dbReference>